<dbReference type="EMBL" id="CP001577">
    <property type="protein sequence ID" value="ACO70518.1"/>
    <property type="molecule type" value="Genomic_DNA"/>
</dbReference>
<dbReference type="NCBIfam" id="TIGR01490">
    <property type="entry name" value="HAD-SF-IB-hyp1"/>
    <property type="match status" value="1"/>
</dbReference>
<sequence>MAETEASVEAPPAAVDPRPEPPLGDASIAEVSNGAMRDDSADGPGTPAPATPKKQTILEASPAAAVDESEREKDDESPGAVALFDLDHTIIDTNSSWHWVQHEVNNGKVGFGMLMTALYWFSRYALGLGAGAERAGAEAAELYAGEMEDDLNERVVTFFRKELSHRVRPGCKEAMARHKADGVRCVMCTSSWQHPARAAAELYGLESAHADVISSVMEVDQSTGRLTGRIQKVAYGDGKHLVTKEWATRANVDLAKCWFYTDSFSDVALMEAVGFPVAVNPDARLRKHAQEKGWPVEDWGLAEDKSKKPRYAYACLTMKGSSQGPG</sequence>
<keyword evidence="6" id="KW-1185">Reference proteome</keyword>
<protein>
    <submittedName>
        <fullName evidence="5">Uncharacterized protein</fullName>
    </submittedName>
</protein>
<evidence type="ECO:0000313" key="5">
    <source>
        <dbReference type="EMBL" id="ACO70518.1"/>
    </source>
</evidence>
<dbReference type="GO" id="GO:0046872">
    <property type="term" value="F:metal ion binding"/>
    <property type="evidence" value="ECO:0007669"/>
    <property type="project" value="UniProtKB-KW"/>
</dbReference>
<feature type="region of interest" description="Disordered" evidence="4">
    <location>
        <begin position="1"/>
        <end position="79"/>
    </location>
</feature>
<dbReference type="InterPro" id="IPR023214">
    <property type="entry name" value="HAD_sf"/>
</dbReference>
<dbReference type="SUPFAM" id="SSF56784">
    <property type="entry name" value="HAD-like"/>
    <property type="match status" value="1"/>
</dbReference>
<dbReference type="Gene3D" id="3.40.50.1000">
    <property type="entry name" value="HAD superfamily/HAD-like"/>
    <property type="match status" value="1"/>
</dbReference>
<evidence type="ECO:0000256" key="3">
    <source>
        <dbReference type="ARBA" id="ARBA00022842"/>
    </source>
</evidence>
<keyword evidence="1" id="KW-0479">Metal-binding</keyword>
<gene>
    <name evidence="5" type="ORF">MICPUN_109283</name>
</gene>
<evidence type="ECO:0000256" key="4">
    <source>
        <dbReference type="SAM" id="MobiDB-lite"/>
    </source>
</evidence>
<keyword evidence="2" id="KW-0378">Hydrolase</keyword>
<dbReference type="PANTHER" id="PTHR43344:SF13">
    <property type="entry name" value="PHOSPHATASE RV3661-RELATED"/>
    <property type="match status" value="1"/>
</dbReference>
<accession>C1FJ28</accession>
<evidence type="ECO:0000256" key="1">
    <source>
        <dbReference type="ARBA" id="ARBA00022723"/>
    </source>
</evidence>
<dbReference type="OrthoDB" id="495821at2759"/>
<dbReference type="RefSeq" id="XP_002509260.1">
    <property type="nucleotide sequence ID" value="XM_002509214.1"/>
</dbReference>
<dbReference type="OMA" id="RCYAYSD"/>
<dbReference type="Proteomes" id="UP000002009">
    <property type="component" value="Chromosome 12"/>
</dbReference>
<dbReference type="eggNOG" id="ENOG502SYZC">
    <property type="taxonomic scope" value="Eukaryota"/>
</dbReference>
<evidence type="ECO:0000313" key="6">
    <source>
        <dbReference type="Proteomes" id="UP000002009"/>
    </source>
</evidence>
<dbReference type="AlphaFoldDB" id="C1FJ28"/>
<organism evidence="5 6">
    <name type="scientific">Micromonas commoda (strain RCC299 / NOUM17 / CCMP2709)</name>
    <name type="common">Picoplanktonic green alga</name>
    <dbReference type="NCBI Taxonomy" id="296587"/>
    <lineage>
        <taxon>Eukaryota</taxon>
        <taxon>Viridiplantae</taxon>
        <taxon>Chlorophyta</taxon>
        <taxon>Mamiellophyceae</taxon>
        <taxon>Mamiellales</taxon>
        <taxon>Mamiellaceae</taxon>
        <taxon>Micromonas</taxon>
    </lineage>
</organism>
<dbReference type="InterPro" id="IPR036412">
    <property type="entry name" value="HAD-like_sf"/>
</dbReference>
<proteinExistence type="predicted"/>
<name>C1FJ28_MICCC</name>
<dbReference type="NCBIfam" id="TIGR01488">
    <property type="entry name" value="HAD-SF-IB"/>
    <property type="match status" value="1"/>
</dbReference>
<dbReference type="GeneID" id="8248145"/>
<keyword evidence="3" id="KW-0460">Magnesium</keyword>
<reference evidence="5 6" key="1">
    <citation type="journal article" date="2009" name="Science">
        <title>Green evolution and dynamic adaptations revealed by genomes of the marine picoeukaryotes Micromonas.</title>
        <authorList>
            <person name="Worden A.Z."/>
            <person name="Lee J.H."/>
            <person name="Mock T."/>
            <person name="Rouze P."/>
            <person name="Simmons M.P."/>
            <person name="Aerts A.L."/>
            <person name="Allen A.E."/>
            <person name="Cuvelier M.L."/>
            <person name="Derelle E."/>
            <person name="Everett M.V."/>
            <person name="Foulon E."/>
            <person name="Grimwood J."/>
            <person name="Gundlach H."/>
            <person name="Henrissat B."/>
            <person name="Napoli C."/>
            <person name="McDonald S.M."/>
            <person name="Parker M.S."/>
            <person name="Rombauts S."/>
            <person name="Salamov A."/>
            <person name="Von Dassow P."/>
            <person name="Badger J.H."/>
            <person name="Coutinho P.M."/>
            <person name="Demir E."/>
            <person name="Dubchak I."/>
            <person name="Gentemann C."/>
            <person name="Eikrem W."/>
            <person name="Gready J.E."/>
            <person name="John U."/>
            <person name="Lanier W."/>
            <person name="Lindquist E.A."/>
            <person name="Lucas S."/>
            <person name="Mayer K.F."/>
            <person name="Moreau H."/>
            <person name="Not F."/>
            <person name="Otillar R."/>
            <person name="Panaud O."/>
            <person name="Pangilinan J."/>
            <person name="Paulsen I."/>
            <person name="Piegu B."/>
            <person name="Poliakov A."/>
            <person name="Robbens S."/>
            <person name="Schmutz J."/>
            <person name="Toulza E."/>
            <person name="Wyss T."/>
            <person name="Zelensky A."/>
            <person name="Zhou K."/>
            <person name="Armbrust E.V."/>
            <person name="Bhattacharya D."/>
            <person name="Goodenough U.W."/>
            <person name="Van de Peer Y."/>
            <person name="Grigoriev I.V."/>
        </authorList>
    </citation>
    <scope>NUCLEOTIDE SEQUENCE [LARGE SCALE GENOMIC DNA]</scope>
    <source>
        <strain evidence="6">RCC299 / NOUM17</strain>
    </source>
</reference>
<dbReference type="InterPro" id="IPR050582">
    <property type="entry name" value="HAD-like_SerB"/>
</dbReference>
<dbReference type="PANTHER" id="PTHR43344">
    <property type="entry name" value="PHOSPHOSERINE PHOSPHATASE"/>
    <property type="match status" value="1"/>
</dbReference>
<dbReference type="KEGG" id="mis:MICPUN_109283"/>
<dbReference type="InterPro" id="IPR006385">
    <property type="entry name" value="HAD_hydro_SerB1"/>
</dbReference>
<dbReference type="Pfam" id="PF12710">
    <property type="entry name" value="HAD"/>
    <property type="match status" value="1"/>
</dbReference>
<dbReference type="InParanoid" id="C1FJ28"/>
<dbReference type="Gene3D" id="1.20.1440.100">
    <property type="entry name" value="SG protein - dephosphorylation function"/>
    <property type="match status" value="1"/>
</dbReference>
<dbReference type="GO" id="GO:0016787">
    <property type="term" value="F:hydrolase activity"/>
    <property type="evidence" value="ECO:0007669"/>
    <property type="project" value="UniProtKB-KW"/>
</dbReference>
<evidence type="ECO:0000256" key="2">
    <source>
        <dbReference type="ARBA" id="ARBA00022801"/>
    </source>
</evidence>